<dbReference type="Proteomes" id="UP000001396">
    <property type="component" value="Unassembled WGS sequence"/>
</dbReference>
<name>D3B704_HETP5</name>
<dbReference type="AlphaFoldDB" id="D3B704"/>
<comment type="caution">
    <text evidence="1">The sequence shown here is derived from an EMBL/GenBank/DDBJ whole genome shotgun (WGS) entry which is preliminary data.</text>
</comment>
<sequence length="167" mass="19008">MTVVMFLDDHCRPFDQVANGFVRDAIKIIYTIFSKNIPEFNLDEVLNQSIETDLKIINDDPSLFEGVDKGVKLVIETLCGNDKYGEQLFKDGGTGTVTNYLIPQLDEMLYSLCDQNQVEVVYTFSDVSSLFMINSRISEFMDQMIQMDSDILKNANPLPSNNRRSIN</sequence>
<evidence type="ECO:0000313" key="2">
    <source>
        <dbReference type="Proteomes" id="UP000001396"/>
    </source>
</evidence>
<dbReference type="GeneID" id="31359722"/>
<dbReference type="EMBL" id="ADBJ01000018">
    <property type="protein sequence ID" value="EFA82547.1"/>
    <property type="molecule type" value="Genomic_DNA"/>
</dbReference>
<protein>
    <submittedName>
        <fullName evidence="1">Uncharacterized protein</fullName>
    </submittedName>
</protein>
<accession>D3B704</accession>
<evidence type="ECO:0000313" key="1">
    <source>
        <dbReference type="EMBL" id="EFA82547.1"/>
    </source>
</evidence>
<dbReference type="InParanoid" id="D3B704"/>
<keyword evidence="2" id="KW-1185">Reference proteome</keyword>
<reference evidence="1 2" key="1">
    <citation type="journal article" date="2011" name="Genome Res.">
        <title>Phylogeny-wide analysis of social amoeba genomes highlights ancient origins for complex intercellular communication.</title>
        <authorList>
            <person name="Heidel A.J."/>
            <person name="Lawal H.M."/>
            <person name="Felder M."/>
            <person name="Schilde C."/>
            <person name="Helps N.R."/>
            <person name="Tunggal B."/>
            <person name="Rivero F."/>
            <person name="John U."/>
            <person name="Schleicher M."/>
            <person name="Eichinger L."/>
            <person name="Platzer M."/>
            <person name="Noegel A.A."/>
            <person name="Schaap P."/>
            <person name="Gloeckner G."/>
        </authorList>
    </citation>
    <scope>NUCLEOTIDE SEQUENCE [LARGE SCALE GENOMIC DNA]</scope>
    <source>
        <strain evidence="2">ATCC 26659 / Pp 5 / PN500</strain>
    </source>
</reference>
<dbReference type="RefSeq" id="XP_020434664.1">
    <property type="nucleotide sequence ID" value="XM_020575144.1"/>
</dbReference>
<organism evidence="1 2">
    <name type="scientific">Heterostelium pallidum (strain ATCC 26659 / Pp 5 / PN500)</name>
    <name type="common">Cellular slime mold</name>
    <name type="synonym">Polysphondylium pallidum</name>
    <dbReference type="NCBI Taxonomy" id="670386"/>
    <lineage>
        <taxon>Eukaryota</taxon>
        <taxon>Amoebozoa</taxon>
        <taxon>Evosea</taxon>
        <taxon>Eumycetozoa</taxon>
        <taxon>Dictyostelia</taxon>
        <taxon>Acytosteliales</taxon>
        <taxon>Acytosteliaceae</taxon>
        <taxon>Heterostelium</taxon>
    </lineage>
</organism>
<proteinExistence type="predicted"/>
<gene>
    <name evidence="1" type="ORF">PPL_04235</name>
</gene>